<dbReference type="EMBL" id="VFYP01000001">
    <property type="protein sequence ID" value="TPP10118.1"/>
    <property type="molecule type" value="Genomic_DNA"/>
</dbReference>
<dbReference type="Proteomes" id="UP000316429">
    <property type="component" value="Unassembled WGS sequence"/>
</dbReference>
<feature type="transmembrane region" description="Helical" evidence="6">
    <location>
        <begin position="161"/>
        <end position="182"/>
    </location>
</feature>
<dbReference type="AlphaFoldDB" id="A0A504U553"/>
<feature type="transmembrane region" description="Helical" evidence="6">
    <location>
        <begin position="48"/>
        <end position="66"/>
    </location>
</feature>
<sequence>MNLQVQPKRSRHRPPRHAKTGLDYTVSWSVIGLFVIFALIALHLASFVLIPLTMAIVVGLILGLAADRMGRLGVPPTLTAIILSSVFIGILGLLAVTIAGPVNMLMQNGPKMLEQAIDYLHGVSWLRRPIDALSRGPVSPEAMLENSGTILSTLATGVTPALLQIFIFMASLVLFLSSRLALRRGLIRAFSSRGRRLKAIRLFNEVEAALGHYFATALVVYALFGVVAGIIAWVGGLGSPLLWAVAAFLLSFIPFLGIASVTLAMAVAGVLAHDSLLIGLLPSAVFFIVDGLLENLLIPAAMGRRLEMNAFMLFVAIVFWTWLWGPVGAMLAVPLTLIGMTLFGGIVPQPKLQPNLPD</sequence>
<organism evidence="7 8">
    <name type="scientific">Rhizobium glycinendophyticum</name>
    <dbReference type="NCBI Taxonomy" id="2589807"/>
    <lineage>
        <taxon>Bacteria</taxon>
        <taxon>Pseudomonadati</taxon>
        <taxon>Pseudomonadota</taxon>
        <taxon>Alphaproteobacteria</taxon>
        <taxon>Hyphomicrobiales</taxon>
        <taxon>Rhizobiaceae</taxon>
        <taxon>Rhizobium/Agrobacterium group</taxon>
        <taxon>Rhizobium</taxon>
    </lineage>
</organism>
<dbReference type="RefSeq" id="WP_140826474.1">
    <property type="nucleotide sequence ID" value="NZ_VFYP01000001.1"/>
</dbReference>
<dbReference type="Pfam" id="PF01594">
    <property type="entry name" value="AI-2E_transport"/>
    <property type="match status" value="1"/>
</dbReference>
<comment type="similarity">
    <text evidence="2">Belongs to the autoinducer-2 exporter (AI-2E) (TC 2.A.86) family.</text>
</comment>
<evidence type="ECO:0000256" key="5">
    <source>
        <dbReference type="ARBA" id="ARBA00023136"/>
    </source>
</evidence>
<comment type="subcellular location">
    <subcellularLocation>
        <location evidence="1">Membrane</location>
        <topology evidence="1">Multi-pass membrane protein</topology>
    </subcellularLocation>
</comment>
<keyword evidence="5 6" id="KW-0472">Membrane</keyword>
<evidence type="ECO:0000256" key="6">
    <source>
        <dbReference type="SAM" id="Phobius"/>
    </source>
</evidence>
<feature type="transmembrane region" description="Helical" evidence="6">
    <location>
        <begin position="202"/>
        <end position="235"/>
    </location>
</feature>
<evidence type="ECO:0000313" key="7">
    <source>
        <dbReference type="EMBL" id="TPP10118.1"/>
    </source>
</evidence>
<feature type="transmembrane region" description="Helical" evidence="6">
    <location>
        <begin position="276"/>
        <end position="298"/>
    </location>
</feature>
<feature type="transmembrane region" description="Helical" evidence="6">
    <location>
        <begin position="78"/>
        <end position="102"/>
    </location>
</feature>
<dbReference type="PANTHER" id="PTHR21716:SF16">
    <property type="entry name" value="BLL1467 PROTEIN"/>
    <property type="match status" value="1"/>
</dbReference>
<reference evidence="7 8" key="1">
    <citation type="submission" date="2019-06" db="EMBL/GenBank/DDBJ databases">
        <title>Rhizobium sp. CL12 isolated from roots of soybean.</title>
        <authorList>
            <person name="Wang C."/>
        </authorList>
    </citation>
    <scope>NUCLEOTIDE SEQUENCE [LARGE SCALE GENOMIC DNA]</scope>
    <source>
        <strain evidence="7 8">CL12</strain>
    </source>
</reference>
<feature type="transmembrane region" description="Helical" evidence="6">
    <location>
        <begin position="241"/>
        <end position="264"/>
    </location>
</feature>
<keyword evidence="3 6" id="KW-0812">Transmembrane</keyword>
<evidence type="ECO:0000256" key="3">
    <source>
        <dbReference type="ARBA" id="ARBA00022692"/>
    </source>
</evidence>
<keyword evidence="4 6" id="KW-1133">Transmembrane helix</keyword>
<keyword evidence="8" id="KW-1185">Reference proteome</keyword>
<dbReference type="GO" id="GO:0016020">
    <property type="term" value="C:membrane"/>
    <property type="evidence" value="ECO:0007669"/>
    <property type="project" value="UniProtKB-SubCell"/>
</dbReference>
<protein>
    <submittedName>
        <fullName evidence="7">AI-2E family transporter</fullName>
    </submittedName>
</protein>
<dbReference type="PANTHER" id="PTHR21716">
    <property type="entry name" value="TRANSMEMBRANE PROTEIN"/>
    <property type="match status" value="1"/>
</dbReference>
<comment type="caution">
    <text evidence="7">The sequence shown here is derived from an EMBL/GenBank/DDBJ whole genome shotgun (WGS) entry which is preliminary data.</text>
</comment>
<accession>A0A504U553</accession>
<evidence type="ECO:0000256" key="2">
    <source>
        <dbReference type="ARBA" id="ARBA00009773"/>
    </source>
</evidence>
<feature type="transmembrane region" description="Helical" evidence="6">
    <location>
        <begin position="21"/>
        <end position="42"/>
    </location>
</feature>
<feature type="transmembrane region" description="Helical" evidence="6">
    <location>
        <begin position="310"/>
        <end position="343"/>
    </location>
</feature>
<evidence type="ECO:0000256" key="1">
    <source>
        <dbReference type="ARBA" id="ARBA00004141"/>
    </source>
</evidence>
<name>A0A504U553_9HYPH</name>
<dbReference type="OrthoDB" id="9799225at2"/>
<proteinExistence type="inferred from homology"/>
<dbReference type="InterPro" id="IPR002549">
    <property type="entry name" value="AI-2E-like"/>
</dbReference>
<evidence type="ECO:0000256" key="4">
    <source>
        <dbReference type="ARBA" id="ARBA00022989"/>
    </source>
</evidence>
<gene>
    <name evidence="7" type="ORF">FJQ55_04400</name>
</gene>
<dbReference type="GO" id="GO:0055085">
    <property type="term" value="P:transmembrane transport"/>
    <property type="evidence" value="ECO:0007669"/>
    <property type="project" value="TreeGrafter"/>
</dbReference>
<evidence type="ECO:0000313" key="8">
    <source>
        <dbReference type="Proteomes" id="UP000316429"/>
    </source>
</evidence>